<proteinExistence type="predicted"/>
<organism evidence="3 4">
    <name type="scientific">Rhodoplanes tepidamans</name>
    <name type="common">Rhodoplanes cryptolactis</name>
    <dbReference type="NCBI Taxonomy" id="200616"/>
    <lineage>
        <taxon>Bacteria</taxon>
        <taxon>Pseudomonadati</taxon>
        <taxon>Pseudomonadota</taxon>
        <taxon>Alphaproteobacteria</taxon>
        <taxon>Hyphomicrobiales</taxon>
        <taxon>Nitrobacteraceae</taxon>
        <taxon>Rhodoplanes</taxon>
    </lineage>
</organism>
<comment type="caution">
    <text evidence="3">The sequence shown here is derived from an EMBL/GenBank/DDBJ whole genome shotgun (WGS) entry which is preliminary data.</text>
</comment>
<dbReference type="Pfam" id="PF00534">
    <property type="entry name" value="Glycos_transf_1"/>
    <property type="match status" value="1"/>
</dbReference>
<evidence type="ECO:0000259" key="1">
    <source>
        <dbReference type="Pfam" id="PF00534"/>
    </source>
</evidence>
<evidence type="ECO:0000313" key="4">
    <source>
        <dbReference type="Proteomes" id="UP001165652"/>
    </source>
</evidence>
<dbReference type="RefSeq" id="WP_272777557.1">
    <property type="nucleotide sequence ID" value="NZ_JAQQLI010000019.1"/>
</dbReference>
<gene>
    <name evidence="3" type="ORF">PQJ73_13525</name>
</gene>
<dbReference type="Pfam" id="PF13579">
    <property type="entry name" value="Glyco_trans_4_4"/>
    <property type="match status" value="1"/>
</dbReference>
<keyword evidence="4" id="KW-1185">Reference proteome</keyword>
<name>A0ABT5JBS1_RHOTP</name>
<dbReference type="PANTHER" id="PTHR45947:SF3">
    <property type="entry name" value="SULFOQUINOVOSYL TRANSFERASE SQD2"/>
    <property type="match status" value="1"/>
</dbReference>
<sequence length="431" mass="45740">MRILVCGINYAPDLIGVPKYNTELCESLAGFGHEVRVVTAPPYYPAWHTPAAHRVRLYRRERRNGVSLVRAPIYVPARPSGARRLLHHASFAASSALPLASAALSWRPDIVFAVAPSLLSAPIAALAARMCGATAWLHLQDLEIDAAFGLGLLKDGGLRRAMLVVERGILGVFDRVSTISPQMIARLEQKGVPRHRLYELRNWVDVAAIRPGARDTRLRAELGLGPSDVVALYSGAMSHKQGLDLVVAAAAALQATDPHIRFVLCGNGPHREDLQRLGEGLENLRFLDLQPAERLSELLATADIHLMPQRPEAADLVLPSKLSGMLASGRPVVVMAEPGTGIACEAEGAGLVTRPGNVDDLVAAVRTLAADSGLRAELGAGARQRAERAWDRGAIMAGLDEAFASLGRAARAGGPQVSSALGEVRGGPPGG</sequence>
<feature type="domain" description="Glycosyltransferase subfamily 4-like N-terminal" evidence="2">
    <location>
        <begin position="16"/>
        <end position="202"/>
    </location>
</feature>
<reference evidence="3" key="2">
    <citation type="submission" date="2023-02" db="EMBL/GenBank/DDBJ databases">
        <authorList>
            <person name="Rayyan A."/>
            <person name="Meyer T."/>
            <person name="Kyndt J.A."/>
        </authorList>
    </citation>
    <scope>NUCLEOTIDE SEQUENCE</scope>
    <source>
        <strain evidence="3">DSM 9987</strain>
    </source>
</reference>
<dbReference type="InterPro" id="IPR028098">
    <property type="entry name" value="Glyco_trans_4-like_N"/>
</dbReference>
<dbReference type="InterPro" id="IPR050194">
    <property type="entry name" value="Glycosyltransferase_grp1"/>
</dbReference>
<dbReference type="InterPro" id="IPR001296">
    <property type="entry name" value="Glyco_trans_1"/>
</dbReference>
<dbReference type="CDD" id="cd03794">
    <property type="entry name" value="GT4_WbuB-like"/>
    <property type="match status" value="1"/>
</dbReference>
<dbReference type="SUPFAM" id="SSF53756">
    <property type="entry name" value="UDP-Glycosyltransferase/glycogen phosphorylase"/>
    <property type="match status" value="1"/>
</dbReference>
<dbReference type="NCBIfam" id="NF007640">
    <property type="entry name" value="PRK10307.1"/>
    <property type="match status" value="1"/>
</dbReference>
<dbReference type="Gene3D" id="3.40.50.2000">
    <property type="entry name" value="Glycogen Phosphorylase B"/>
    <property type="match status" value="2"/>
</dbReference>
<protein>
    <submittedName>
        <fullName evidence="3">WcaI family glycosyltransferase</fullName>
    </submittedName>
</protein>
<accession>A0ABT5JBS1</accession>
<dbReference type="EMBL" id="JAQQLI010000019">
    <property type="protein sequence ID" value="MDC7786709.1"/>
    <property type="molecule type" value="Genomic_DNA"/>
</dbReference>
<dbReference type="PANTHER" id="PTHR45947">
    <property type="entry name" value="SULFOQUINOVOSYL TRANSFERASE SQD2"/>
    <property type="match status" value="1"/>
</dbReference>
<feature type="domain" description="Glycosyl transferase family 1" evidence="1">
    <location>
        <begin position="218"/>
        <end position="385"/>
    </location>
</feature>
<dbReference type="Proteomes" id="UP001165652">
    <property type="component" value="Unassembled WGS sequence"/>
</dbReference>
<reference evidence="3" key="1">
    <citation type="journal article" date="2023" name="Microbiol Resour">
        <title>Genome Sequences of Rhodoplanes serenus and Two Thermotolerant Strains, Rhodoplanes tepidamans and 'Rhodoplanes cryptolactis,' Further Refine the Genus.</title>
        <authorList>
            <person name="Rayyan A.A."/>
            <person name="Kyndt J.A."/>
        </authorList>
    </citation>
    <scope>NUCLEOTIDE SEQUENCE</scope>
    <source>
        <strain evidence="3">DSM 9987</strain>
    </source>
</reference>
<evidence type="ECO:0000313" key="3">
    <source>
        <dbReference type="EMBL" id="MDC7786709.1"/>
    </source>
</evidence>
<evidence type="ECO:0000259" key="2">
    <source>
        <dbReference type="Pfam" id="PF13579"/>
    </source>
</evidence>